<gene>
    <name evidence="3" type="ORF">PLANPX_2280</name>
</gene>
<accession>A0A5K7X7X7</accession>
<feature type="signal peptide" evidence="1">
    <location>
        <begin position="1"/>
        <end position="21"/>
    </location>
</feature>
<keyword evidence="1" id="KW-0732">Signal</keyword>
<evidence type="ECO:0000313" key="3">
    <source>
        <dbReference type="EMBL" id="BBO32668.1"/>
    </source>
</evidence>
<dbReference type="EMBL" id="AP021861">
    <property type="protein sequence ID" value="BBO32668.1"/>
    <property type="molecule type" value="Genomic_DNA"/>
</dbReference>
<organism evidence="3 4">
    <name type="scientific">Lacipirellula parvula</name>
    <dbReference type="NCBI Taxonomy" id="2650471"/>
    <lineage>
        <taxon>Bacteria</taxon>
        <taxon>Pseudomonadati</taxon>
        <taxon>Planctomycetota</taxon>
        <taxon>Planctomycetia</taxon>
        <taxon>Pirellulales</taxon>
        <taxon>Lacipirellulaceae</taxon>
        <taxon>Lacipirellula</taxon>
    </lineage>
</organism>
<protein>
    <recommendedName>
        <fullName evidence="2">Endonuclease/exonuclease/phosphatase domain-containing protein</fullName>
    </recommendedName>
</protein>
<dbReference type="GO" id="GO:0006506">
    <property type="term" value="P:GPI anchor biosynthetic process"/>
    <property type="evidence" value="ECO:0007669"/>
    <property type="project" value="TreeGrafter"/>
</dbReference>
<dbReference type="SUPFAM" id="SSF56219">
    <property type="entry name" value="DNase I-like"/>
    <property type="match status" value="1"/>
</dbReference>
<dbReference type="RefSeq" id="WP_152098595.1">
    <property type="nucleotide sequence ID" value="NZ_AP021861.1"/>
</dbReference>
<reference evidence="4" key="1">
    <citation type="submission" date="2019-10" db="EMBL/GenBank/DDBJ databases">
        <title>Lacipirellula parvula gen. nov., sp. nov., representing a lineage of planctomycetes widespread in freshwater anoxic habitats, and description of the family Lacipirellulaceae.</title>
        <authorList>
            <person name="Dedysh S.N."/>
            <person name="Kulichevskaya I.S."/>
            <person name="Beletsky A.V."/>
            <person name="Rakitin A.L."/>
            <person name="Mardanov A.V."/>
            <person name="Ivanova A.A."/>
            <person name="Saltykova V.X."/>
            <person name="Rijpstra W.I.C."/>
            <person name="Sinninghe Damste J.S."/>
            <person name="Ravin N.V."/>
        </authorList>
    </citation>
    <scope>NUCLEOTIDE SEQUENCE [LARGE SCALE GENOMIC DNA]</scope>
    <source>
        <strain evidence="4">PX69</strain>
    </source>
</reference>
<dbReference type="PANTHER" id="PTHR14859:SF15">
    <property type="entry name" value="ENDONUCLEASE_EXONUCLEASE_PHOSPHATASE DOMAIN-CONTAINING PROTEIN"/>
    <property type="match status" value="1"/>
</dbReference>
<proteinExistence type="predicted"/>
<evidence type="ECO:0000313" key="4">
    <source>
        <dbReference type="Proteomes" id="UP000326837"/>
    </source>
</evidence>
<keyword evidence="4" id="KW-1185">Reference proteome</keyword>
<dbReference type="Pfam" id="PF03372">
    <property type="entry name" value="Exo_endo_phos"/>
    <property type="match status" value="1"/>
</dbReference>
<dbReference type="Gene3D" id="3.60.10.10">
    <property type="entry name" value="Endonuclease/exonuclease/phosphatase"/>
    <property type="match status" value="1"/>
</dbReference>
<dbReference type="KEGG" id="lpav:PLANPX_2280"/>
<dbReference type="InterPro" id="IPR005135">
    <property type="entry name" value="Endo/exonuclease/phosphatase"/>
</dbReference>
<dbReference type="Proteomes" id="UP000326837">
    <property type="component" value="Chromosome"/>
</dbReference>
<dbReference type="InterPro" id="IPR051916">
    <property type="entry name" value="GPI-anchor_lipid_remodeler"/>
</dbReference>
<dbReference type="GO" id="GO:0003824">
    <property type="term" value="F:catalytic activity"/>
    <property type="evidence" value="ECO:0007669"/>
    <property type="project" value="InterPro"/>
</dbReference>
<name>A0A5K7X7X7_9BACT</name>
<feature type="chain" id="PRO_5025018960" description="Endonuclease/exonuclease/phosphatase domain-containing protein" evidence="1">
    <location>
        <begin position="22"/>
        <end position="301"/>
    </location>
</feature>
<dbReference type="AlphaFoldDB" id="A0A5K7X7X7"/>
<feature type="domain" description="Endonuclease/exonuclease/phosphatase" evidence="2">
    <location>
        <begin position="27"/>
        <end position="250"/>
    </location>
</feature>
<dbReference type="GO" id="GO:0016020">
    <property type="term" value="C:membrane"/>
    <property type="evidence" value="ECO:0007669"/>
    <property type="project" value="GOC"/>
</dbReference>
<dbReference type="PANTHER" id="PTHR14859">
    <property type="entry name" value="CALCOFLUOR WHITE HYPERSENSITIVE PROTEIN PRECURSOR"/>
    <property type="match status" value="1"/>
</dbReference>
<dbReference type="InterPro" id="IPR036691">
    <property type="entry name" value="Endo/exonu/phosph_ase_sf"/>
</dbReference>
<evidence type="ECO:0000259" key="2">
    <source>
        <dbReference type="Pfam" id="PF03372"/>
    </source>
</evidence>
<evidence type="ECO:0000256" key="1">
    <source>
        <dbReference type="SAM" id="SignalP"/>
    </source>
</evidence>
<sequence length="301" mass="32825">MPPLRLLLAILILATAQPALARTLRVLSYNIHHSEGRDGVYDLDRIASVILAAKPDLVALQELDQGNTRSGSNIFQLQELAQRTDMQGYFGRTINFMGGQYGNGVLVAPWLTIVNTTNRALPSPGGGEARAVIQMGLSFDADPQTVEFNFFATHLDASNQSNRDAQAAFINGLVASSTTPALLAGDMNSRPTTTSYAALASVWNDATNIANPGLARTTQIDYIFYRSPAWRVQQLGRFDVNLTTYAASDHYPFSAEFAIPEPATGSLIALAVAQPLVFRRLSCRRNLGRAPAMLCRRRLNR</sequence>